<sequence>MDVEKAVKNIFRDLPSEATPRASWPAANPFKQTAIENKCFEDGATIHFDRLSPLQSWAPMFGVDMAKRSNFIISNTVRIAVQSNLRLSQSEIDAISQTSAKNYNRSAWAIPMASTITAAIVYNNRTNFRFPFYTPNPDTWFSPSSFPTRRVSFLKGTSAVATWHALRFLAYFQLVKTGTGLFYASIIRMSIAADTVSDQRMARVNDAIMRLVDPKGARRRPRPEFASQEPQRQPPDLSDAERRDDTYRRVGLPPPSPEEVRRMGQQRQQSQPWQSQESTAPAEWGYTESQQPAQSAEPSSQQTRQADQSSSWTDAGLFEDDDASPVAAAARRTEREGRPEPVGRASAWDRLRQQAKPGDSPSAKRDGSGQGTSWSRLRQDAASTVKDKDQTLPRDSYSYNEADEAKDYAKSQAQKEFDAMLEAERKGTGESGGNWK</sequence>
<feature type="compositionally biased region" description="Polar residues" evidence="1">
    <location>
        <begin position="303"/>
        <end position="313"/>
    </location>
</feature>
<dbReference type="EMBL" id="JAFIMR010000002">
    <property type="protein sequence ID" value="KAI1881049.1"/>
    <property type="molecule type" value="Genomic_DNA"/>
</dbReference>
<comment type="caution">
    <text evidence="2">The sequence shown here is derived from an EMBL/GenBank/DDBJ whole genome shotgun (WGS) entry which is preliminary data.</text>
</comment>
<feature type="compositionally biased region" description="Low complexity" evidence="1">
    <location>
        <begin position="265"/>
        <end position="278"/>
    </location>
</feature>
<dbReference type="OrthoDB" id="4204700at2759"/>
<feature type="region of interest" description="Disordered" evidence="1">
    <location>
        <begin position="212"/>
        <end position="413"/>
    </location>
</feature>
<accession>A0A9Q0AWB1</accession>
<keyword evidence="3" id="KW-1185">Reference proteome</keyword>
<gene>
    <name evidence="2" type="ORF">JX265_001289</name>
</gene>
<feature type="compositionally biased region" description="Basic and acidic residues" evidence="1">
    <location>
        <begin position="331"/>
        <end position="352"/>
    </location>
</feature>
<evidence type="ECO:0000313" key="3">
    <source>
        <dbReference type="Proteomes" id="UP000829685"/>
    </source>
</evidence>
<feature type="compositionally biased region" description="Low complexity" evidence="1">
    <location>
        <begin position="288"/>
        <end position="302"/>
    </location>
</feature>
<feature type="compositionally biased region" description="Basic and acidic residues" evidence="1">
    <location>
        <begin position="239"/>
        <end position="248"/>
    </location>
</feature>
<evidence type="ECO:0000256" key="1">
    <source>
        <dbReference type="SAM" id="MobiDB-lite"/>
    </source>
</evidence>
<dbReference type="Proteomes" id="UP000829685">
    <property type="component" value="Unassembled WGS sequence"/>
</dbReference>
<reference evidence="2" key="1">
    <citation type="submission" date="2021-03" db="EMBL/GenBank/DDBJ databases">
        <title>Revisited historic fungal species revealed as producer of novel bioactive compounds through whole genome sequencing and comparative genomics.</title>
        <authorList>
            <person name="Vignolle G.A."/>
            <person name="Hochenegger N."/>
            <person name="Mach R.L."/>
            <person name="Mach-Aigner A.R."/>
            <person name="Javad Rahimi M."/>
            <person name="Salim K.A."/>
            <person name="Chan C.M."/>
            <person name="Lim L.B.L."/>
            <person name="Cai F."/>
            <person name="Druzhinina I.S."/>
            <person name="U'Ren J.M."/>
            <person name="Derntl C."/>
        </authorList>
    </citation>
    <scope>NUCLEOTIDE SEQUENCE</scope>
    <source>
        <strain evidence="2">TUCIM 5799</strain>
    </source>
</reference>
<protein>
    <submittedName>
        <fullName evidence="2">Uncharacterized protein</fullName>
    </submittedName>
</protein>
<name>A0A9Q0AWB1_9PEZI</name>
<evidence type="ECO:0000313" key="2">
    <source>
        <dbReference type="EMBL" id="KAI1881049.1"/>
    </source>
</evidence>
<feature type="compositionally biased region" description="Basic and acidic residues" evidence="1">
    <location>
        <begin position="403"/>
        <end position="413"/>
    </location>
</feature>
<proteinExistence type="predicted"/>
<dbReference type="AlphaFoldDB" id="A0A9Q0AWB1"/>
<organism evidence="2 3">
    <name type="scientific">Neoarthrinium moseri</name>
    <dbReference type="NCBI Taxonomy" id="1658444"/>
    <lineage>
        <taxon>Eukaryota</taxon>
        <taxon>Fungi</taxon>
        <taxon>Dikarya</taxon>
        <taxon>Ascomycota</taxon>
        <taxon>Pezizomycotina</taxon>
        <taxon>Sordariomycetes</taxon>
        <taxon>Xylariomycetidae</taxon>
        <taxon>Amphisphaeriales</taxon>
        <taxon>Apiosporaceae</taxon>
        <taxon>Neoarthrinium</taxon>
    </lineage>
</organism>